<feature type="transmembrane region" description="Helical" evidence="1">
    <location>
        <begin position="399"/>
        <end position="424"/>
    </location>
</feature>
<dbReference type="STRING" id="5722.A2DK61"/>
<reference evidence="2" key="1">
    <citation type="submission" date="2006-10" db="EMBL/GenBank/DDBJ databases">
        <authorList>
            <person name="Amadeo P."/>
            <person name="Zhao Q."/>
            <person name="Wortman J."/>
            <person name="Fraser-Liggett C."/>
            <person name="Carlton J."/>
        </authorList>
    </citation>
    <scope>NUCLEOTIDE SEQUENCE</scope>
    <source>
        <strain evidence="2">G3</strain>
    </source>
</reference>
<dbReference type="OrthoDB" id="6022531at2759"/>
<dbReference type="PANTHER" id="PTHR45661:SF3">
    <property type="entry name" value="IG-LIKE DOMAIN-CONTAINING PROTEIN"/>
    <property type="match status" value="1"/>
</dbReference>
<dbReference type="AlphaFoldDB" id="A2DK61"/>
<name>A2DK61_TRIV3</name>
<accession>A2DK61</accession>
<keyword evidence="1" id="KW-0472">Membrane</keyword>
<dbReference type="Proteomes" id="UP000001542">
    <property type="component" value="Unassembled WGS sequence"/>
</dbReference>
<proteinExistence type="predicted"/>
<dbReference type="Pfam" id="PF13306">
    <property type="entry name" value="LRR_5"/>
    <property type="match status" value="3"/>
</dbReference>
<dbReference type="SUPFAM" id="SSF52058">
    <property type="entry name" value="L domain-like"/>
    <property type="match status" value="2"/>
</dbReference>
<dbReference type="VEuPathDB" id="TrichDB:TVAG_214570"/>
<dbReference type="OMA" id="NESAFFQ"/>
<dbReference type="EMBL" id="DS113210">
    <property type="protein sequence ID" value="EAY19232.1"/>
    <property type="molecule type" value="Genomic_DNA"/>
</dbReference>
<dbReference type="Gene3D" id="3.80.10.10">
    <property type="entry name" value="Ribonuclease Inhibitor"/>
    <property type="match status" value="2"/>
</dbReference>
<gene>
    <name evidence="2" type="ORF">TVAG_214570</name>
</gene>
<dbReference type="InterPro" id="IPR053139">
    <property type="entry name" value="Surface_bspA-like"/>
</dbReference>
<protein>
    <submittedName>
        <fullName evidence="2">Surface antigen BspA-like</fullName>
    </submittedName>
</protein>
<reference evidence="2" key="2">
    <citation type="journal article" date="2007" name="Science">
        <title>Draft genome sequence of the sexually transmitted pathogen Trichomonas vaginalis.</title>
        <authorList>
            <person name="Carlton J.M."/>
            <person name="Hirt R.P."/>
            <person name="Silva J.C."/>
            <person name="Delcher A.L."/>
            <person name="Schatz M."/>
            <person name="Zhao Q."/>
            <person name="Wortman J.R."/>
            <person name="Bidwell S.L."/>
            <person name="Alsmark U.C.M."/>
            <person name="Besteiro S."/>
            <person name="Sicheritz-Ponten T."/>
            <person name="Noel C.J."/>
            <person name="Dacks J.B."/>
            <person name="Foster P.G."/>
            <person name="Simillion C."/>
            <person name="Van de Peer Y."/>
            <person name="Miranda-Saavedra D."/>
            <person name="Barton G.J."/>
            <person name="Westrop G.D."/>
            <person name="Mueller S."/>
            <person name="Dessi D."/>
            <person name="Fiori P.L."/>
            <person name="Ren Q."/>
            <person name="Paulsen I."/>
            <person name="Zhang H."/>
            <person name="Bastida-Corcuera F.D."/>
            <person name="Simoes-Barbosa A."/>
            <person name="Brown M.T."/>
            <person name="Hayes R.D."/>
            <person name="Mukherjee M."/>
            <person name="Okumura C.Y."/>
            <person name="Schneider R."/>
            <person name="Smith A.J."/>
            <person name="Vanacova S."/>
            <person name="Villalvazo M."/>
            <person name="Haas B.J."/>
            <person name="Pertea M."/>
            <person name="Feldblyum T.V."/>
            <person name="Utterback T.R."/>
            <person name="Shu C.L."/>
            <person name="Osoegawa K."/>
            <person name="de Jong P.J."/>
            <person name="Hrdy I."/>
            <person name="Horvathova L."/>
            <person name="Zubacova Z."/>
            <person name="Dolezal P."/>
            <person name="Malik S.B."/>
            <person name="Logsdon J.M. Jr."/>
            <person name="Henze K."/>
            <person name="Gupta A."/>
            <person name="Wang C.C."/>
            <person name="Dunne R.L."/>
            <person name="Upcroft J.A."/>
            <person name="Upcroft P."/>
            <person name="White O."/>
            <person name="Salzberg S.L."/>
            <person name="Tang P."/>
            <person name="Chiu C.-H."/>
            <person name="Lee Y.-S."/>
            <person name="Embley T.M."/>
            <person name="Coombs G.H."/>
            <person name="Mottram J.C."/>
            <person name="Tachezy J."/>
            <person name="Fraser-Liggett C.M."/>
            <person name="Johnson P.J."/>
        </authorList>
    </citation>
    <scope>NUCLEOTIDE SEQUENCE [LARGE SCALE GENOMIC DNA]</scope>
    <source>
        <strain evidence="2">G3</strain>
    </source>
</reference>
<evidence type="ECO:0000313" key="3">
    <source>
        <dbReference type="Proteomes" id="UP000001542"/>
    </source>
</evidence>
<sequence>MTKFDTKLKFVGEYAFSNCSNLMEVDFGEFNISLSKGVFASCRSLKTIAAPNLLSVIPESFAYLCTSLEAILLYPYLIEISDNSFSDCISLISVGGDYSSLEKIGNNAFYQCKALTTFTFPKTKIKEINDWAFTGCTFALVVFPNTLTYMGIGAFKFCDKLELIKFSNSLKVINESAFFQCMRLNAIGMFNSLEIVEKQAFYYCGINEIVLPENLRFIGWKAFYSCKNIKKIVIYMRIEATIAEDAFNNLDNVTELVFNSNNYQILNYLNDSKINKITFNSSLISEVPSLNTFVDLNELNILNQDNFISLPNNFVRSNNLSIYIYPNIKSISQNSFVDSHISKIVYCGNDTVDGDFLKNALSCDSVECSSQYNKRLFGGMKFKVNTDLCEIYPKDNKKLIIILCTTIPIAVIIVIAIPALICAYKIRRNQEYLKNKMVIAKLVVDDFG</sequence>
<evidence type="ECO:0000256" key="1">
    <source>
        <dbReference type="SAM" id="Phobius"/>
    </source>
</evidence>
<dbReference type="VEuPathDB" id="TrichDB:TVAGG3_0170060"/>
<dbReference type="PANTHER" id="PTHR45661">
    <property type="entry name" value="SURFACE ANTIGEN"/>
    <property type="match status" value="1"/>
</dbReference>
<keyword evidence="1" id="KW-0812">Transmembrane</keyword>
<evidence type="ECO:0000313" key="2">
    <source>
        <dbReference type="EMBL" id="EAY19232.1"/>
    </source>
</evidence>
<dbReference type="SMR" id="A2DK61"/>
<dbReference type="InParanoid" id="A2DK61"/>
<dbReference type="KEGG" id="tva:5464757"/>
<dbReference type="InterPro" id="IPR032675">
    <property type="entry name" value="LRR_dom_sf"/>
</dbReference>
<keyword evidence="3" id="KW-1185">Reference proteome</keyword>
<organism evidence="2 3">
    <name type="scientific">Trichomonas vaginalis (strain ATCC PRA-98 / G3)</name>
    <dbReference type="NCBI Taxonomy" id="412133"/>
    <lineage>
        <taxon>Eukaryota</taxon>
        <taxon>Metamonada</taxon>
        <taxon>Parabasalia</taxon>
        <taxon>Trichomonadida</taxon>
        <taxon>Trichomonadidae</taxon>
        <taxon>Trichomonas</taxon>
    </lineage>
</organism>
<keyword evidence="1" id="KW-1133">Transmembrane helix</keyword>
<dbReference type="InterPro" id="IPR026906">
    <property type="entry name" value="LRR_5"/>
</dbReference>